<dbReference type="PANTHER" id="PTHR37042:SF4">
    <property type="entry name" value="OUTER MEMBRANE PROTEIN RV1973"/>
    <property type="match status" value="1"/>
</dbReference>
<dbReference type="EMBL" id="QZEY01000002">
    <property type="protein sequence ID" value="RJL34308.1"/>
    <property type="molecule type" value="Genomic_DNA"/>
</dbReference>
<dbReference type="RefSeq" id="WP_119925609.1">
    <property type="nucleotide sequence ID" value="NZ_QZEY01000002.1"/>
</dbReference>
<feature type="transmembrane region" description="Helical" evidence="4">
    <location>
        <begin position="133"/>
        <end position="157"/>
    </location>
</feature>
<keyword evidence="4" id="KW-1133">Transmembrane helix</keyword>
<evidence type="ECO:0000313" key="5">
    <source>
        <dbReference type="EMBL" id="RJL34308.1"/>
    </source>
</evidence>
<proteinExistence type="predicted"/>
<dbReference type="OrthoDB" id="3534258at2"/>
<organism evidence="5 6">
    <name type="scientific">Bailinhaonella thermotolerans</name>
    <dbReference type="NCBI Taxonomy" id="1070861"/>
    <lineage>
        <taxon>Bacteria</taxon>
        <taxon>Bacillati</taxon>
        <taxon>Actinomycetota</taxon>
        <taxon>Actinomycetes</taxon>
        <taxon>Streptosporangiales</taxon>
        <taxon>Streptosporangiaceae</taxon>
        <taxon>Bailinhaonella</taxon>
    </lineage>
</organism>
<dbReference type="Proteomes" id="UP000265768">
    <property type="component" value="Unassembled WGS sequence"/>
</dbReference>
<evidence type="ECO:0000256" key="3">
    <source>
        <dbReference type="SAM" id="MobiDB-lite"/>
    </source>
</evidence>
<comment type="subcellular location">
    <subcellularLocation>
        <location evidence="1">Membrane</location>
    </subcellularLocation>
</comment>
<name>A0A3A4B2B5_9ACTN</name>
<evidence type="ECO:0000313" key="6">
    <source>
        <dbReference type="Proteomes" id="UP000265768"/>
    </source>
</evidence>
<feature type="compositionally biased region" description="Low complexity" evidence="3">
    <location>
        <begin position="12"/>
        <end position="45"/>
    </location>
</feature>
<feature type="region of interest" description="Disordered" evidence="3">
    <location>
        <begin position="1"/>
        <end position="128"/>
    </location>
</feature>
<keyword evidence="2 4" id="KW-0472">Membrane</keyword>
<accession>A0A3A4B2B5</accession>
<keyword evidence="4" id="KW-0812">Transmembrane</keyword>
<comment type="caution">
    <text evidence="5">The sequence shown here is derived from an EMBL/GenBank/DDBJ whole genome shotgun (WGS) entry which is preliminary data.</text>
</comment>
<feature type="compositionally biased region" description="Pro residues" evidence="3">
    <location>
        <begin position="308"/>
        <end position="319"/>
    </location>
</feature>
<dbReference type="GO" id="GO:0016020">
    <property type="term" value="C:membrane"/>
    <property type="evidence" value="ECO:0007669"/>
    <property type="project" value="UniProtKB-SubCell"/>
</dbReference>
<feature type="region of interest" description="Disordered" evidence="3">
    <location>
        <begin position="298"/>
        <end position="319"/>
    </location>
</feature>
<sequence length="319" mass="32815">MPADTTKKKTIGPKTATGAKKTSSAARGPAAPDPGTADAAAATPAVTEPSEGARETAGDAGEGTARATPVREREETGAGEETGAAAEDAPRDEADGKTDAAAPEEETAARAPGGPGGGDGRVTADESPGRGPWAMRVLGVAVVLALAATITTAVILWREKTRLTDEKDARAAVATVASQWADVLTSYDYKNFQATRDRALAIASRDYAKPLKTMLSDLEAVVTGLQASARNDVTDVMIGGVDDNRATAIVTVDYAVTSPKTGTRRVDDLYLEVKLVREKNRWLVGESSHISAGNEQVVKPDGTVVPGTPTPAPTASPGN</sequence>
<evidence type="ECO:0008006" key="7">
    <source>
        <dbReference type="Google" id="ProtNLM"/>
    </source>
</evidence>
<evidence type="ECO:0000256" key="4">
    <source>
        <dbReference type="SAM" id="Phobius"/>
    </source>
</evidence>
<protein>
    <recommendedName>
        <fullName evidence="7">Mce-associated membrane protein</fullName>
    </recommendedName>
</protein>
<feature type="compositionally biased region" description="Basic and acidic residues" evidence="3">
    <location>
        <begin position="88"/>
        <end position="98"/>
    </location>
</feature>
<reference evidence="5 6" key="1">
    <citation type="submission" date="2018-09" db="EMBL/GenBank/DDBJ databases">
        <title>YIM 75507 draft genome.</title>
        <authorList>
            <person name="Tang S."/>
            <person name="Feng Y."/>
        </authorList>
    </citation>
    <scope>NUCLEOTIDE SEQUENCE [LARGE SCALE GENOMIC DNA]</scope>
    <source>
        <strain evidence="5 6">YIM 75507</strain>
    </source>
</reference>
<keyword evidence="6" id="KW-1185">Reference proteome</keyword>
<evidence type="ECO:0000256" key="1">
    <source>
        <dbReference type="ARBA" id="ARBA00004370"/>
    </source>
</evidence>
<gene>
    <name evidence="5" type="ORF">D5H75_07610</name>
</gene>
<evidence type="ECO:0000256" key="2">
    <source>
        <dbReference type="ARBA" id="ARBA00023136"/>
    </source>
</evidence>
<dbReference type="PANTHER" id="PTHR37042">
    <property type="entry name" value="OUTER MEMBRANE PROTEIN RV1973"/>
    <property type="match status" value="1"/>
</dbReference>
<dbReference type="AlphaFoldDB" id="A0A3A4B2B5"/>